<protein>
    <submittedName>
        <fullName evidence="4">C-type lectin domain-containing protein</fullName>
    </submittedName>
</protein>
<evidence type="ECO:0000313" key="4">
    <source>
        <dbReference type="WBParaSite" id="Csp11.Scaffold630.g16905.t1"/>
    </source>
</evidence>
<dbReference type="PANTHER" id="PTHR23124:SF134">
    <property type="entry name" value="C-TYPE LECTIN DOMAIN-CONTAINING PROTEIN"/>
    <property type="match status" value="1"/>
</dbReference>
<feature type="compositionally biased region" description="Polar residues" evidence="1">
    <location>
        <begin position="212"/>
        <end position="233"/>
    </location>
</feature>
<reference evidence="4" key="1">
    <citation type="submission" date="2016-11" db="UniProtKB">
        <authorList>
            <consortium name="WormBaseParasite"/>
        </authorList>
    </citation>
    <scope>IDENTIFICATION</scope>
</reference>
<dbReference type="CDD" id="cd00037">
    <property type="entry name" value="CLECT"/>
    <property type="match status" value="1"/>
</dbReference>
<dbReference type="InterPro" id="IPR016187">
    <property type="entry name" value="CTDL_fold"/>
</dbReference>
<dbReference type="InterPro" id="IPR001304">
    <property type="entry name" value="C-type_lectin-like"/>
</dbReference>
<organism evidence="3 4">
    <name type="scientific">Caenorhabditis tropicalis</name>
    <dbReference type="NCBI Taxonomy" id="1561998"/>
    <lineage>
        <taxon>Eukaryota</taxon>
        <taxon>Metazoa</taxon>
        <taxon>Ecdysozoa</taxon>
        <taxon>Nematoda</taxon>
        <taxon>Chromadorea</taxon>
        <taxon>Rhabditida</taxon>
        <taxon>Rhabditina</taxon>
        <taxon>Rhabditomorpha</taxon>
        <taxon>Rhabditoidea</taxon>
        <taxon>Rhabditidae</taxon>
        <taxon>Peloderinae</taxon>
        <taxon>Caenorhabditis</taxon>
    </lineage>
</organism>
<evidence type="ECO:0000313" key="3">
    <source>
        <dbReference type="Proteomes" id="UP000095282"/>
    </source>
</evidence>
<feature type="compositionally biased region" description="Basic and acidic residues" evidence="1">
    <location>
        <begin position="183"/>
        <end position="192"/>
    </location>
</feature>
<dbReference type="SUPFAM" id="SSF56436">
    <property type="entry name" value="C-type lectin-like"/>
    <property type="match status" value="1"/>
</dbReference>
<dbReference type="AlphaFoldDB" id="A0A1I7UKL7"/>
<feature type="region of interest" description="Disordered" evidence="1">
    <location>
        <begin position="61"/>
        <end position="233"/>
    </location>
</feature>
<feature type="compositionally biased region" description="Polar residues" evidence="1">
    <location>
        <begin position="103"/>
        <end position="139"/>
    </location>
</feature>
<dbReference type="PANTHER" id="PTHR23124">
    <property type="entry name" value="C-TYPE LECTIN DOMAIN-CONTAINING PROTEIN-RELATED-RELATED"/>
    <property type="match status" value="1"/>
</dbReference>
<accession>A0A1I7UKL7</accession>
<dbReference type="eggNOG" id="KOG4297">
    <property type="taxonomic scope" value="Eukaryota"/>
</dbReference>
<dbReference type="SMART" id="SM00034">
    <property type="entry name" value="CLECT"/>
    <property type="match status" value="1"/>
</dbReference>
<feature type="compositionally biased region" description="Polar residues" evidence="1">
    <location>
        <begin position="61"/>
        <end position="83"/>
    </location>
</feature>
<dbReference type="InterPro" id="IPR016186">
    <property type="entry name" value="C-type_lectin-like/link_sf"/>
</dbReference>
<dbReference type="Gene3D" id="3.10.100.10">
    <property type="entry name" value="Mannose-Binding Protein A, subunit A"/>
    <property type="match status" value="1"/>
</dbReference>
<dbReference type="PROSITE" id="PS50041">
    <property type="entry name" value="C_TYPE_LECTIN_2"/>
    <property type="match status" value="1"/>
</dbReference>
<dbReference type="WBParaSite" id="Csp11.Scaffold630.g16905.t1">
    <property type="protein sequence ID" value="Csp11.Scaffold630.g16905.t1"/>
    <property type="gene ID" value="Csp11.Scaffold630.g16905"/>
</dbReference>
<evidence type="ECO:0000259" key="2">
    <source>
        <dbReference type="PROSITE" id="PS50041"/>
    </source>
</evidence>
<evidence type="ECO:0000256" key="1">
    <source>
        <dbReference type="SAM" id="MobiDB-lite"/>
    </source>
</evidence>
<dbReference type="Proteomes" id="UP000095282">
    <property type="component" value="Unplaced"/>
</dbReference>
<feature type="domain" description="C-type lectin" evidence="2">
    <location>
        <begin position="262"/>
        <end position="398"/>
    </location>
</feature>
<dbReference type="STRING" id="1561998.A0A1I7UKL7"/>
<proteinExistence type="predicted"/>
<name>A0A1I7UKL7_9PELO</name>
<feature type="compositionally biased region" description="Low complexity" evidence="1">
    <location>
        <begin position="195"/>
        <end position="211"/>
    </location>
</feature>
<sequence length="422" mass="45813">MGMFAPKKNRDCGCTVDVDEYFRMSGENSYEEDENSFFYVDKSVSSNAEIQNQNTLIAKSLAQKTSESASGSNTLNQGQKSALESQKTAESAKKASESAQKTLTQGQKSALETQKSAETANKASESSQKTLTQGQQSALEAQKSAETSKKASESALKASESSLKTSSGQVDSSIKSHQAAVEKAQKETREFIRGSSGSQNSQNAQNTQKSSGILTSESDQKTSGTQNSESSNLSSGVLKITELYAKNTGNCEDGWRSFQRPSGEWCMKVFYETSIIQSAAEKRCEAQGAVLSGLQNQIESQFVFSTVTAQIYPDTGSIWVGLKRRKECLNVGWTANCTAYTSFEWTDNSATGTDGYNWACNQPDNARERSQHCVTLTASGAGNVMGFQTGLMDDVGCDFDYIKQNRKPRDIKAFVCGKKAKH</sequence>
<keyword evidence="3" id="KW-1185">Reference proteome</keyword>
<dbReference type="Pfam" id="PF00059">
    <property type="entry name" value="Lectin_C"/>
    <property type="match status" value="1"/>
</dbReference>
<feature type="compositionally biased region" description="Low complexity" evidence="1">
    <location>
        <begin position="153"/>
        <end position="167"/>
    </location>
</feature>